<proteinExistence type="predicted"/>
<feature type="region of interest" description="Disordered" evidence="1">
    <location>
        <begin position="35"/>
        <end position="59"/>
    </location>
</feature>
<dbReference type="CDD" id="cd03207">
    <property type="entry name" value="GST_C_8"/>
    <property type="match status" value="1"/>
</dbReference>
<dbReference type="PROSITE" id="PS50405">
    <property type="entry name" value="GST_CTER"/>
    <property type="match status" value="1"/>
</dbReference>
<dbReference type="RefSeq" id="WP_101460088.1">
    <property type="nucleotide sequence ID" value="NZ_CP025408.1"/>
</dbReference>
<dbReference type="PANTHER" id="PTHR44051:SF21">
    <property type="entry name" value="GLUTATHIONE S-TRANSFERASE FAMILY PROTEIN"/>
    <property type="match status" value="1"/>
</dbReference>
<dbReference type="Gene3D" id="3.40.30.10">
    <property type="entry name" value="Glutaredoxin"/>
    <property type="match status" value="1"/>
</dbReference>
<dbReference type="InterPro" id="IPR004045">
    <property type="entry name" value="Glutathione_S-Trfase_N"/>
</dbReference>
<dbReference type="Gene3D" id="1.20.1050.10">
    <property type="match status" value="1"/>
</dbReference>
<dbReference type="PROSITE" id="PS50404">
    <property type="entry name" value="GST_NTER"/>
    <property type="match status" value="1"/>
</dbReference>
<evidence type="ECO:0000313" key="4">
    <source>
        <dbReference type="EMBL" id="AUH33418.1"/>
    </source>
</evidence>
<keyword evidence="5" id="KW-1185">Reference proteome</keyword>
<feature type="domain" description="GST C-terminal" evidence="3">
    <location>
        <begin position="88"/>
        <end position="202"/>
    </location>
</feature>
<dbReference type="CDD" id="cd03046">
    <property type="entry name" value="GST_N_GTT1_like"/>
    <property type="match status" value="1"/>
</dbReference>
<evidence type="ECO:0000259" key="2">
    <source>
        <dbReference type="PROSITE" id="PS50404"/>
    </source>
</evidence>
<accession>A0A2K9EEN2</accession>
<dbReference type="Pfam" id="PF13417">
    <property type="entry name" value="GST_N_3"/>
    <property type="match status" value="1"/>
</dbReference>
<dbReference type="InterPro" id="IPR036249">
    <property type="entry name" value="Thioredoxin-like_sf"/>
</dbReference>
<dbReference type="SUPFAM" id="SSF47616">
    <property type="entry name" value="GST C-terminal domain-like"/>
    <property type="match status" value="1"/>
</dbReference>
<evidence type="ECO:0000313" key="5">
    <source>
        <dbReference type="Proteomes" id="UP000233742"/>
    </source>
</evidence>
<dbReference type="InterPro" id="IPR010987">
    <property type="entry name" value="Glutathione-S-Trfase_C-like"/>
</dbReference>
<dbReference type="GO" id="GO:0016740">
    <property type="term" value="F:transferase activity"/>
    <property type="evidence" value="ECO:0007669"/>
    <property type="project" value="UniProtKB-KW"/>
</dbReference>
<dbReference type="SUPFAM" id="SSF52833">
    <property type="entry name" value="Thioredoxin-like"/>
    <property type="match status" value="1"/>
</dbReference>
<evidence type="ECO:0000259" key="3">
    <source>
        <dbReference type="PROSITE" id="PS50405"/>
    </source>
</evidence>
<dbReference type="OrthoDB" id="5740960at2"/>
<evidence type="ECO:0000256" key="1">
    <source>
        <dbReference type="SAM" id="MobiDB-lite"/>
    </source>
</evidence>
<dbReference type="AlphaFoldDB" id="A0A2K9EEN2"/>
<dbReference type="KEGG" id="paro:CUV01_08460"/>
<reference evidence="4 5" key="1">
    <citation type="submission" date="2017-12" db="EMBL/GenBank/DDBJ databases">
        <authorList>
            <person name="Hurst M.R.H."/>
        </authorList>
    </citation>
    <scope>NUCLEOTIDE SEQUENCE [LARGE SCALE GENOMIC DNA]</scope>
    <source>
        <strain evidence="4 5">BM15</strain>
    </source>
</reference>
<dbReference type="InterPro" id="IPR036282">
    <property type="entry name" value="Glutathione-S-Trfase_C_sf"/>
</dbReference>
<protein>
    <submittedName>
        <fullName evidence="4">Glutathione S-transferase</fullName>
    </submittedName>
</protein>
<dbReference type="InterPro" id="IPR004046">
    <property type="entry name" value="GST_C"/>
</dbReference>
<keyword evidence="4" id="KW-0808">Transferase</keyword>
<name>A0A2K9EEN2_9RHOB</name>
<dbReference type="PANTHER" id="PTHR44051">
    <property type="entry name" value="GLUTATHIONE S-TRANSFERASE-RELATED"/>
    <property type="match status" value="1"/>
</dbReference>
<organism evidence="4 5">
    <name type="scientific">Paracoccus tegillarcae</name>
    <dbReference type="NCBI Taxonomy" id="1529068"/>
    <lineage>
        <taxon>Bacteria</taxon>
        <taxon>Pseudomonadati</taxon>
        <taxon>Pseudomonadota</taxon>
        <taxon>Alphaproteobacteria</taxon>
        <taxon>Rhodobacterales</taxon>
        <taxon>Paracoccaceae</taxon>
        <taxon>Paracoccus</taxon>
    </lineage>
</organism>
<gene>
    <name evidence="4" type="ORF">CUV01_08460</name>
</gene>
<sequence>MLTFYHSPNSRSTSVAELIDELGIADQIKTVEVSIPRQDGSGGPDAANPHPEKKVPYLTDGDDFVRERGAIMLYLTDRFDSALGRPVGDPQRGRYLSWLSWYQGVFEPVAILSWAEIDHPAIKASLRDYDTALQRLDEVLSKQPYLLGDDFSAVDMLCSGPFAWFGDQLPATPAVKDWVARCVDRPAAKRTAERDAQAMAGATAQA</sequence>
<feature type="domain" description="GST N-terminal" evidence="2">
    <location>
        <begin position="1"/>
        <end position="83"/>
    </location>
</feature>
<dbReference type="Proteomes" id="UP000233742">
    <property type="component" value="Chromosome"/>
</dbReference>
<dbReference type="EMBL" id="CP025408">
    <property type="protein sequence ID" value="AUH33418.1"/>
    <property type="molecule type" value="Genomic_DNA"/>
</dbReference>
<dbReference type="Pfam" id="PF00043">
    <property type="entry name" value="GST_C"/>
    <property type="match status" value="1"/>
</dbReference>